<dbReference type="InterPro" id="IPR036397">
    <property type="entry name" value="RNaseH_sf"/>
</dbReference>
<dbReference type="AlphaFoldDB" id="A0AAD4TNG7"/>
<reference evidence="3" key="1">
    <citation type="submission" date="2022-04" db="EMBL/GenBank/DDBJ databases">
        <title>A functionally conserved STORR gene fusion in Papaver species that diverged 16.8 million years ago.</title>
        <authorList>
            <person name="Catania T."/>
        </authorList>
    </citation>
    <scope>NUCLEOTIDE SEQUENCE</scope>
    <source>
        <strain evidence="3">S-188037</strain>
    </source>
</reference>
<protein>
    <recommendedName>
        <fullName evidence="2">RNase H type-1 domain-containing protein</fullName>
    </recommendedName>
</protein>
<sequence length="318" mass="34739">MLTQSTLVFTGVVLSLPLSTTKSYSFYFFARVVSMEEEKDAFYVVRKGDIVGVYKSLSDCQAQVGTSVCDPSVSVFKGYSLAKETEEYLNARGLQNATYTVNAADVNEDLFKDLVPCPFQQPPSSKGKLSVNVCPQKRSHEMLQSGNIVAQINGSSFHAMGPSKIIKHESSVQEQGLCIVEFDGAAKGNPGPAGAGAVLRAENGQVLCRLHEGVGIATNNVAEYRAVLLGVKHALQKGFKRISVQGDSNLVVNQVQGKWKCKNDNMAMLCKQVKELKDKCVSFEIKHVYRDFNSEADAQANLGVHLRDHQVVVVDEKN</sequence>
<dbReference type="EMBL" id="JAJJMB010000061">
    <property type="protein sequence ID" value="KAI3963335.1"/>
    <property type="molecule type" value="Genomic_DNA"/>
</dbReference>
<organism evidence="3 4">
    <name type="scientific">Papaver atlanticum</name>
    <dbReference type="NCBI Taxonomy" id="357466"/>
    <lineage>
        <taxon>Eukaryota</taxon>
        <taxon>Viridiplantae</taxon>
        <taxon>Streptophyta</taxon>
        <taxon>Embryophyta</taxon>
        <taxon>Tracheophyta</taxon>
        <taxon>Spermatophyta</taxon>
        <taxon>Magnoliopsida</taxon>
        <taxon>Ranunculales</taxon>
        <taxon>Papaveraceae</taxon>
        <taxon>Papaveroideae</taxon>
        <taxon>Papaver</taxon>
    </lineage>
</organism>
<dbReference type="InterPro" id="IPR009027">
    <property type="entry name" value="Ribosomal_bL9/RNase_H1_N"/>
</dbReference>
<dbReference type="SUPFAM" id="SSF53098">
    <property type="entry name" value="Ribonuclease H-like"/>
    <property type="match status" value="1"/>
</dbReference>
<accession>A0AAD4TNG7</accession>
<dbReference type="Gene3D" id="3.30.420.10">
    <property type="entry name" value="Ribonuclease H-like superfamily/Ribonuclease H"/>
    <property type="match status" value="1"/>
</dbReference>
<evidence type="ECO:0000256" key="1">
    <source>
        <dbReference type="SAM" id="SignalP"/>
    </source>
</evidence>
<keyword evidence="1" id="KW-0732">Signal</keyword>
<dbReference type="InterPro" id="IPR037056">
    <property type="entry name" value="RNase_H1_N_sf"/>
</dbReference>
<feature type="chain" id="PRO_5041909632" description="RNase H type-1 domain-containing protein" evidence="1">
    <location>
        <begin position="24"/>
        <end position="318"/>
    </location>
</feature>
<feature type="domain" description="RNase H type-1" evidence="2">
    <location>
        <begin position="174"/>
        <end position="305"/>
    </location>
</feature>
<dbReference type="GO" id="GO:0003676">
    <property type="term" value="F:nucleic acid binding"/>
    <property type="evidence" value="ECO:0007669"/>
    <property type="project" value="InterPro"/>
</dbReference>
<gene>
    <name evidence="3" type="ORF">MKW98_022757</name>
</gene>
<name>A0AAD4TNG7_9MAGN</name>
<feature type="signal peptide" evidence="1">
    <location>
        <begin position="1"/>
        <end position="23"/>
    </location>
</feature>
<comment type="caution">
    <text evidence="3">The sequence shown here is derived from an EMBL/GenBank/DDBJ whole genome shotgun (WGS) entry which is preliminary data.</text>
</comment>
<evidence type="ECO:0000313" key="3">
    <source>
        <dbReference type="EMBL" id="KAI3963335.1"/>
    </source>
</evidence>
<dbReference type="Proteomes" id="UP001202328">
    <property type="component" value="Unassembled WGS sequence"/>
</dbReference>
<dbReference type="SUPFAM" id="SSF55658">
    <property type="entry name" value="L9 N-domain-like"/>
    <property type="match status" value="1"/>
</dbReference>
<dbReference type="InterPro" id="IPR002156">
    <property type="entry name" value="RNaseH_domain"/>
</dbReference>
<dbReference type="PROSITE" id="PS50879">
    <property type="entry name" value="RNASE_H_1"/>
    <property type="match status" value="1"/>
</dbReference>
<dbReference type="GO" id="GO:0004523">
    <property type="term" value="F:RNA-DNA hybrid ribonuclease activity"/>
    <property type="evidence" value="ECO:0007669"/>
    <property type="project" value="InterPro"/>
</dbReference>
<evidence type="ECO:0000259" key="2">
    <source>
        <dbReference type="PROSITE" id="PS50879"/>
    </source>
</evidence>
<dbReference type="PANTHER" id="PTHR46387">
    <property type="entry name" value="POLYNUCLEOTIDYL TRANSFERASE, RIBONUCLEASE H-LIKE SUPERFAMILY PROTEIN"/>
    <property type="match status" value="1"/>
</dbReference>
<dbReference type="Pfam" id="PF13456">
    <property type="entry name" value="RVT_3"/>
    <property type="match status" value="1"/>
</dbReference>
<dbReference type="Gene3D" id="3.40.970.10">
    <property type="entry name" value="Ribonuclease H1, N-terminal domain"/>
    <property type="match status" value="1"/>
</dbReference>
<dbReference type="FunFam" id="3.30.420.10:FF:000076">
    <property type="entry name" value="RBR-type E3 ubiquitin transferase"/>
    <property type="match status" value="1"/>
</dbReference>
<keyword evidence="4" id="KW-1185">Reference proteome</keyword>
<dbReference type="InterPro" id="IPR012337">
    <property type="entry name" value="RNaseH-like_sf"/>
</dbReference>
<dbReference type="CDD" id="cd09279">
    <property type="entry name" value="RNase_HI_like"/>
    <property type="match status" value="1"/>
</dbReference>
<proteinExistence type="predicted"/>
<evidence type="ECO:0000313" key="4">
    <source>
        <dbReference type="Proteomes" id="UP001202328"/>
    </source>
</evidence>
<dbReference type="PANTHER" id="PTHR46387:SF40">
    <property type="entry name" value="POLYNUCLEOTIDYL TRANSFERASE, RIBONUCLEASE H-LIKE SUPERFAMILY PROTEIN"/>
    <property type="match status" value="1"/>
</dbReference>
<dbReference type="Pfam" id="PF01693">
    <property type="entry name" value="Cauli_VI"/>
    <property type="match status" value="1"/>
</dbReference>
<dbReference type="InterPro" id="IPR011320">
    <property type="entry name" value="RNase_H1_N"/>
</dbReference>